<evidence type="ECO:0000313" key="3">
    <source>
        <dbReference type="Proteomes" id="UP000295132"/>
    </source>
</evidence>
<reference evidence="1" key="2">
    <citation type="submission" date="2023-08" db="EMBL/GenBank/DDBJ databases">
        <title>Nitrogen cycling bacteria in agricultural field soils.</title>
        <authorList>
            <person name="Jang J."/>
        </authorList>
    </citation>
    <scope>NUCLEOTIDE SEQUENCE</scope>
    <source>
        <strain evidence="1">PS3-36</strain>
    </source>
</reference>
<keyword evidence="4" id="KW-1185">Reference proteome</keyword>
<dbReference type="EMBL" id="JAVGVR010000001">
    <property type="protein sequence ID" value="MDQ6595121.1"/>
    <property type="molecule type" value="Genomic_DNA"/>
</dbReference>
<accession>A0A4R5VXH8</accession>
<evidence type="ECO:0000313" key="4">
    <source>
        <dbReference type="Proteomes" id="UP001178888"/>
    </source>
</evidence>
<proteinExistence type="predicted"/>
<evidence type="ECO:0000313" key="1">
    <source>
        <dbReference type="EMBL" id="MDQ6595121.1"/>
    </source>
</evidence>
<evidence type="ECO:0000313" key="2">
    <source>
        <dbReference type="EMBL" id="TDK64021.1"/>
    </source>
</evidence>
<dbReference type="Proteomes" id="UP001178888">
    <property type="component" value="Unassembled WGS sequence"/>
</dbReference>
<dbReference type="AlphaFoldDB" id="A0A4R5VXH8"/>
<dbReference type="RefSeq" id="WP_133332967.1">
    <property type="nucleotide sequence ID" value="NZ_JAVGVR010000001.1"/>
</dbReference>
<organism evidence="2 3">
    <name type="scientific">Bacillus salipaludis</name>
    <dbReference type="NCBI Taxonomy" id="2547811"/>
    <lineage>
        <taxon>Bacteria</taxon>
        <taxon>Bacillati</taxon>
        <taxon>Bacillota</taxon>
        <taxon>Bacilli</taxon>
        <taxon>Bacillales</taxon>
        <taxon>Bacillaceae</taxon>
        <taxon>Bacillus</taxon>
    </lineage>
</organism>
<protein>
    <submittedName>
        <fullName evidence="2">Uncharacterized protein</fullName>
    </submittedName>
</protein>
<dbReference type="EMBL" id="SMYO01000002">
    <property type="protein sequence ID" value="TDK64021.1"/>
    <property type="molecule type" value="Genomic_DNA"/>
</dbReference>
<sequence length="59" mass="7029">MKFSNQSLEKLRGIHKRARHKVSGKRSLDQFFEDPIIHREIQGDRIYVPLNLNKIWNGL</sequence>
<reference evidence="2 3" key="1">
    <citation type="submission" date="2019-03" db="EMBL/GenBank/DDBJ databases">
        <title>Bacillus niacini sp. nov. a Nicotinate-Metabolizing Mesophile Isolated from Soil.</title>
        <authorList>
            <person name="Zhang G."/>
        </authorList>
    </citation>
    <scope>NUCLEOTIDE SEQUENCE [LARGE SCALE GENOMIC DNA]</scope>
    <source>
        <strain evidence="2 3">WN066</strain>
    </source>
</reference>
<comment type="caution">
    <text evidence="2">The sequence shown here is derived from an EMBL/GenBank/DDBJ whole genome shotgun (WGS) entry which is preliminary data.</text>
</comment>
<name>A0A4R5VXH8_9BACI</name>
<dbReference type="Proteomes" id="UP000295132">
    <property type="component" value="Unassembled WGS sequence"/>
</dbReference>
<gene>
    <name evidence="2" type="ORF">E2K98_03905</name>
    <name evidence="1" type="ORF">RCG21_01410</name>
</gene>